<dbReference type="InterPro" id="IPR011990">
    <property type="entry name" value="TPR-like_helical_dom_sf"/>
</dbReference>
<sequence>MEARTLPDALKAIMAQRGWSQAQLAERLGMSQAWISRVCSGISDTGVTKAQELLSRVDWEVCFSPSVEEPVDRREFLTAAASVVFVPSAGGAHPYRDSGYLSTLADSLARGRYELGGLPLTSRALSHIKQVSALTIASLDQEAQKAASNLMYQVSVTFYDAGRLATSQRAGSLALELAFHAQHFPAQARAYDVLSRVALYKKDATRAAQYAQRGLRIPDLPASRTSSLHMRLGRALVAAGEHDRDARQALETALGTHSLSPFAEAALGGDVAIGLSQLGDYDRADALLRDAAKAMSRYSLLFQAQYVGRQAQTAIRAGRPSLAAEYMETLTRALPLVSSARVNSRAQEILYTTKSWERMHEIRDARARLQEMLISAPPVS</sequence>
<dbReference type="EMBL" id="BAAAMU010000003">
    <property type="protein sequence ID" value="GAA1613205.1"/>
    <property type="molecule type" value="Genomic_DNA"/>
</dbReference>
<feature type="domain" description="HTH cro/C1-type" evidence="1">
    <location>
        <begin position="10"/>
        <end position="37"/>
    </location>
</feature>
<dbReference type="RefSeq" id="WP_346101353.1">
    <property type="nucleotide sequence ID" value="NZ_BAAAMU010000003.1"/>
</dbReference>
<reference evidence="3" key="1">
    <citation type="journal article" date="2019" name="Int. J. Syst. Evol. Microbiol.">
        <title>The Global Catalogue of Microorganisms (GCM) 10K type strain sequencing project: providing services to taxonomists for standard genome sequencing and annotation.</title>
        <authorList>
            <consortium name="The Broad Institute Genomics Platform"/>
            <consortium name="The Broad Institute Genome Sequencing Center for Infectious Disease"/>
            <person name="Wu L."/>
            <person name="Ma J."/>
        </authorList>
    </citation>
    <scope>NUCLEOTIDE SEQUENCE [LARGE SCALE GENOMIC DNA]</scope>
    <source>
        <strain evidence="3">JCM 13929</strain>
    </source>
</reference>
<dbReference type="PROSITE" id="PS50943">
    <property type="entry name" value="HTH_CROC1"/>
    <property type="match status" value="1"/>
</dbReference>
<evidence type="ECO:0000259" key="1">
    <source>
        <dbReference type="PROSITE" id="PS50943"/>
    </source>
</evidence>
<dbReference type="InterPro" id="IPR001387">
    <property type="entry name" value="Cro/C1-type_HTH"/>
</dbReference>
<dbReference type="SUPFAM" id="SSF48452">
    <property type="entry name" value="TPR-like"/>
    <property type="match status" value="1"/>
</dbReference>
<evidence type="ECO:0000313" key="3">
    <source>
        <dbReference type="Proteomes" id="UP001500064"/>
    </source>
</evidence>
<protein>
    <recommendedName>
        <fullName evidence="1">HTH cro/C1-type domain-containing protein</fullName>
    </recommendedName>
</protein>
<dbReference type="CDD" id="cd00093">
    <property type="entry name" value="HTH_XRE"/>
    <property type="match status" value="1"/>
</dbReference>
<organism evidence="2 3">
    <name type="scientific">Nonomuraea maheshkhaliensis</name>
    <dbReference type="NCBI Taxonomy" id="419590"/>
    <lineage>
        <taxon>Bacteria</taxon>
        <taxon>Bacillati</taxon>
        <taxon>Actinomycetota</taxon>
        <taxon>Actinomycetes</taxon>
        <taxon>Streptosporangiales</taxon>
        <taxon>Streptosporangiaceae</taxon>
        <taxon>Nonomuraea</taxon>
    </lineage>
</organism>
<gene>
    <name evidence="2" type="ORF">GCM10009733_006610</name>
</gene>
<dbReference type="Proteomes" id="UP001500064">
    <property type="component" value="Unassembled WGS sequence"/>
</dbReference>
<dbReference type="Pfam" id="PF01381">
    <property type="entry name" value="HTH_3"/>
    <property type="match status" value="1"/>
</dbReference>
<dbReference type="SMART" id="SM00530">
    <property type="entry name" value="HTH_XRE"/>
    <property type="match status" value="1"/>
</dbReference>
<dbReference type="Gene3D" id="1.10.260.40">
    <property type="entry name" value="lambda repressor-like DNA-binding domains"/>
    <property type="match status" value="1"/>
</dbReference>
<dbReference type="InterPro" id="IPR010982">
    <property type="entry name" value="Lambda_DNA-bd_dom_sf"/>
</dbReference>
<name>A0ABP4QJH9_9ACTN</name>
<dbReference type="SUPFAM" id="SSF47413">
    <property type="entry name" value="lambda repressor-like DNA-binding domains"/>
    <property type="match status" value="1"/>
</dbReference>
<accession>A0ABP4QJH9</accession>
<comment type="caution">
    <text evidence="2">The sequence shown here is derived from an EMBL/GenBank/DDBJ whole genome shotgun (WGS) entry which is preliminary data.</text>
</comment>
<evidence type="ECO:0000313" key="2">
    <source>
        <dbReference type="EMBL" id="GAA1613205.1"/>
    </source>
</evidence>
<dbReference type="Gene3D" id="1.25.40.10">
    <property type="entry name" value="Tetratricopeptide repeat domain"/>
    <property type="match status" value="1"/>
</dbReference>
<keyword evidence="3" id="KW-1185">Reference proteome</keyword>
<proteinExistence type="predicted"/>